<dbReference type="GO" id="GO:0004427">
    <property type="term" value="F:inorganic diphosphate phosphatase activity"/>
    <property type="evidence" value="ECO:0007669"/>
    <property type="project" value="UniProtKB-EC"/>
</dbReference>
<dbReference type="InterPro" id="IPR036412">
    <property type="entry name" value="HAD-like_sf"/>
</dbReference>
<dbReference type="InterPro" id="IPR006355">
    <property type="entry name" value="LHPP/HDHD2"/>
</dbReference>
<organism evidence="14">
    <name type="scientific">Medioppia subpectinata</name>
    <dbReference type="NCBI Taxonomy" id="1979941"/>
    <lineage>
        <taxon>Eukaryota</taxon>
        <taxon>Metazoa</taxon>
        <taxon>Ecdysozoa</taxon>
        <taxon>Arthropoda</taxon>
        <taxon>Chelicerata</taxon>
        <taxon>Arachnida</taxon>
        <taxon>Acari</taxon>
        <taxon>Acariformes</taxon>
        <taxon>Sarcoptiformes</taxon>
        <taxon>Oribatida</taxon>
        <taxon>Brachypylina</taxon>
        <taxon>Oppioidea</taxon>
        <taxon>Oppiidae</taxon>
        <taxon>Medioppia</taxon>
    </lineage>
</organism>
<keyword evidence="15" id="KW-1185">Reference proteome</keyword>
<evidence type="ECO:0000256" key="10">
    <source>
        <dbReference type="ARBA" id="ARBA00023242"/>
    </source>
</evidence>
<keyword evidence="10" id="KW-0539">Nucleus</keyword>
<dbReference type="EC" id="3.6.1.1" evidence="5"/>
<dbReference type="GO" id="GO:0016791">
    <property type="term" value="F:phosphatase activity"/>
    <property type="evidence" value="ECO:0007669"/>
    <property type="project" value="InterPro"/>
</dbReference>
<dbReference type="AlphaFoldDB" id="A0A7R9Q880"/>
<protein>
    <recommendedName>
        <fullName evidence="12">Phospholysine phosphohistidine inorganic pyrophosphate phosphatase</fullName>
        <ecNumber evidence="5">3.6.1.1</ecNumber>
    </recommendedName>
</protein>
<evidence type="ECO:0000256" key="1">
    <source>
        <dbReference type="ARBA" id="ARBA00001946"/>
    </source>
</evidence>
<feature type="non-terminal residue" evidence="14">
    <location>
        <position position="1"/>
    </location>
</feature>
<evidence type="ECO:0000313" key="15">
    <source>
        <dbReference type="Proteomes" id="UP000759131"/>
    </source>
</evidence>
<evidence type="ECO:0000256" key="11">
    <source>
        <dbReference type="ARBA" id="ARBA00037258"/>
    </source>
</evidence>
<evidence type="ECO:0000313" key="14">
    <source>
        <dbReference type="EMBL" id="CAD7636068.1"/>
    </source>
</evidence>
<dbReference type="Gene3D" id="3.40.50.1000">
    <property type="entry name" value="HAD superfamily/HAD-like"/>
    <property type="match status" value="1"/>
</dbReference>
<accession>A0A7R9Q880</accession>
<keyword evidence="6" id="KW-0963">Cytoplasm</keyword>
<dbReference type="EMBL" id="OC872926">
    <property type="protein sequence ID" value="CAD7636068.1"/>
    <property type="molecule type" value="Genomic_DNA"/>
</dbReference>
<comment type="cofactor">
    <cofactor evidence="1">
        <name>Mg(2+)</name>
        <dbReference type="ChEBI" id="CHEBI:18420"/>
    </cofactor>
</comment>
<evidence type="ECO:0000256" key="6">
    <source>
        <dbReference type="ARBA" id="ARBA00022490"/>
    </source>
</evidence>
<comment type="function">
    <text evidence="11">Phosphatase that hydrolyzes imidodiphosphate, 3-phosphohistidine and 6-phospholysine. Has broad substrate specificity and can also hydrolyze inorganic diphosphate, but with lower efficiency.</text>
</comment>
<evidence type="ECO:0000256" key="7">
    <source>
        <dbReference type="ARBA" id="ARBA00022723"/>
    </source>
</evidence>
<dbReference type="PANTHER" id="PTHR19288">
    <property type="entry name" value="4-NITROPHENYLPHOSPHATASE-RELATED"/>
    <property type="match status" value="1"/>
</dbReference>
<keyword evidence="8" id="KW-0378">Hydrolase</keyword>
<dbReference type="PANTHER" id="PTHR19288:SF46">
    <property type="entry name" value="HALOACID DEHALOGENASE-LIKE HYDROLASE DOMAIN-CONTAINING PROTEIN 2"/>
    <property type="match status" value="1"/>
</dbReference>
<dbReference type="GO" id="GO:0046872">
    <property type="term" value="F:metal ion binding"/>
    <property type="evidence" value="ECO:0007669"/>
    <property type="project" value="UniProtKB-KW"/>
</dbReference>
<evidence type="ECO:0000256" key="2">
    <source>
        <dbReference type="ARBA" id="ARBA00004123"/>
    </source>
</evidence>
<sequence length="222" mass="24307">MSKMLSKVKTVLIDLSGTIHVESNEIPGAIDALNRKEEIFSSLMAAKELIQKLNLKPYLMLEEEAKEDFGDIECVNSEEENGNGVVIGLSPKQFNYESMNIAFQMLLKGSQLIAINKSKYYKTSKGLRLGAGPFVSALEFATGQTAQIVGKPNHQFFLQALEPFDCRPEDSVMIGDDVCDDIGGAQGLGMAGILVKTGKYRLGDENKINPLPHYVLPSFSEA</sequence>
<dbReference type="EMBL" id="CAJPIZ010018351">
    <property type="protein sequence ID" value="CAG2116498.1"/>
    <property type="molecule type" value="Genomic_DNA"/>
</dbReference>
<dbReference type="Pfam" id="PF13242">
    <property type="entry name" value="Hydrolase_like"/>
    <property type="match status" value="1"/>
</dbReference>
<comment type="similarity">
    <text evidence="4">Belongs to the HAD-like hydrolase superfamily.</text>
</comment>
<evidence type="ECO:0000256" key="9">
    <source>
        <dbReference type="ARBA" id="ARBA00022842"/>
    </source>
</evidence>
<dbReference type="Proteomes" id="UP000759131">
    <property type="component" value="Unassembled WGS sequence"/>
</dbReference>
<keyword evidence="9" id="KW-0460">Magnesium</keyword>
<evidence type="ECO:0000256" key="4">
    <source>
        <dbReference type="ARBA" id="ARBA00007958"/>
    </source>
</evidence>
<evidence type="ECO:0000256" key="3">
    <source>
        <dbReference type="ARBA" id="ARBA00004496"/>
    </source>
</evidence>
<evidence type="ECO:0000256" key="12">
    <source>
        <dbReference type="ARBA" id="ARBA00039357"/>
    </source>
</evidence>
<dbReference type="GO" id="GO:0005737">
    <property type="term" value="C:cytoplasm"/>
    <property type="evidence" value="ECO:0007669"/>
    <property type="project" value="UniProtKB-SubCell"/>
</dbReference>
<comment type="subcellular location">
    <subcellularLocation>
        <location evidence="3">Cytoplasm</location>
    </subcellularLocation>
    <subcellularLocation>
        <location evidence="2">Nucleus</location>
    </subcellularLocation>
</comment>
<comment type="catalytic activity">
    <reaction evidence="13">
        <text>diphosphate + H2O = 2 phosphate + H(+)</text>
        <dbReference type="Rhea" id="RHEA:24576"/>
        <dbReference type="ChEBI" id="CHEBI:15377"/>
        <dbReference type="ChEBI" id="CHEBI:15378"/>
        <dbReference type="ChEBI" id="CHEBI:33019"/>
        <dbReference type="ChEBI" id="CHEBI:43474"/>
        <dbReference type="EC" id="3.6.1.1"/>
    </reaction>
</comment>
<evidence type="ECO:0000256" key="5">
    <source>
        <dbReference type="ARBA" id="ARBA00012146"/>
    </source>
</evidence>
<evidence type="ECO:0000256" key="13">
    <source>
        <dbReference type="ARBA" id="ARBA00047820"/>
    </source>
</evidence>
<dbReference type="GO" id="GO:0005634">
    <property type="term" value="C:nucleus"/>
    <property type="evidence" value="ECO:0007669"/>
    <property type="project" value="UniProtKB-SubCell"/>
</dbReference>
<proteinExistence type="inferred from homology"/>
<dbReference type="FunFam" id="3.40.50.1000:FF:000051">
    <property type="entry name" value="Phospholysine phosphohistidine inorganic pyrophosphate phosphatase"/>
    <property type="match status" value="1"/>
</dbReference>
<evidence type="ECO:0000256" key="8">
    <source>
        <dbReference type="ARBA" id="ARBA00022801"/>
    </source>
</evidence>
<dbReference type="InterPro" id="IPR023214">
    <property type="entry name" value="HAD_sf"/>
</dbReference>
<dbReference type="NCBIfam" id="TIGR01458">
    <property type="entry name" value="HAD-SF-IIA-hyp3"/>
    <property type="match status" value="1"/>
</dbReference>
<dbReference type="SUPFAM" id="SSF56784">
    <property type="entry name" value="HAD-like"/>
    <property type="match status" value="1"/>
</dbReference>
<dbReference type="OrthoDB" id="426235at2759"/>
<name>A0A7R9Q880_9ACAR</name>
<keyword evidence="7" id="KW-0479">Metal-binding</keyword>
<reference evidence="14" key="1">
    <citation type="submission" date="2020-11" db="EMBL/GenBank/DDBJ databases">
        <authorList>
            <person name="Tran Van P."/>
        </authorList>
    </citation>
    <scope>NUCLEOTIDE SEQUENCE</scope>
</reference>
<gene>
    <name evidence="14" type="ORF">OSB1V03_LOCUS16457</name>
</gene>